<dbReference type="Pfam" id="PF00753">
    <property type="entry name" value="Lactamase_B"/>
    <property type="match status" value="1"/>
</dbReference>
<dbReference type="OrthoDB" id="9815874at2"/>
<dbReference type="FunFam" id="3.60.15.30:FF:000001">
    <property type="entry name" value="Alkyl/aryl-sulfatase BDS1"/>
    <property type="match status" value="1"/>
</dbReference>
<dbReference type="CDD" id="cd07710">
    <property type="entry name" value="arylsulfatase_Sdsa1-like_MBL-fold"/>
    <property type="match status" value="1"/>
</dbReference>
<dbReference type="Pfam" id="PF14863">
    <property type="entry name" value="Alkyl_sulf_dimr"/>
    <property type="match status" value="1"/>
</dbReference>
<dbReference type="InterPro" id="IPR052195">
    <property type="entry name" value="Bact_Alkyl/Aryl-Sulfatase"/>
</dbReference>
<dbReference type="FunFam" id="1.25.40.880:FF:000001">
    <property type="entry name" value="SDS hydrolase SdsA1"/>
    <property type="match status" value="1"/>
</dbReference>
<evidence type="ECO:0000256" key="9">
    <source>
        <dbReference type="SAM" id="MobiDB-lite"/>
    </source>
</evidence>
<dbReference type="InterPro" id="IPR036866">
    <property type="entry name" value="RibonucZ/Hydroxyglut_hydro"/>
</dbReference>
<organism evidence="11 12">
    <name type="scientific">Zhengella mangrovi</name>
    <dbReference type="NCBI Taxonomy" id="1982044"/>
    <lineage>
        <taxon>Bacteria</taxon>
        <taxon>Pseudomonadati</taxon>
        <taxon>Pseudomonadota</taxon>
        <taxon>Alphaproteobacteria</taxon>
        <taxon>Hyphomicrobiales</taxon>
        <taxon>Notoacmeibacteraceae</taxon>
        <taxon>Zhengella</taxon>
    </lineage>
</organism>
<dbReference type="PANTHER" id="PTHR43223:SF1">
    <property type="entry name" value="ALKYL_ARYL-SULFATASE BDS1"/>
    <property type="match status" value="1"/>
</dbReference>
<comment type="similarity">
    <text evidence="5">Belongs to the metallo-beta-lactamase superfamily. Type III sulfatase family.</text>
</comment>
<dbReference type="Pfam" id="PF14864">
    <property type="entry name" value="Alkyl_sulf_C"/>
    <property type="match status" value="1"/>
</dbReference>
<sequence>MSCPLHRRTTSCAWPAVPTRSKWSSRAGMSAWLQASGRSHGPGRTWWNGSRRDRSDPSGHAIFTFVNRRPGAQDRLCRCGWANTIATQGPGRLAPGEKIHAREGHMSNSAEAEQGRTDPKPAHAATLAVNAAMADALPFSDMQDFEDASRGLIAEAPRQVANADGRIVWDTAAFAFVDEFENAPDTVNPSLWRQTKLNMIAGLFKVSERVYQVRGLDISNMTIIEGDSGLIIIDPVTSIETARACIGLYFENRPERPVVAVIYSHSHPDHYGGVKGVVSPVAVAAGKVRVIAPDGFMEAIEGENVLSGTATYRRAQFQFGTLLKPGPCSCVDTGLGKSVTRGARSLIAPTQLIRDKVETHVIDGVEIEFYMAPDSEAPAEMHMYFPQFNVLNMAENVTHNLHNFCPLRGAIVRDPLLWSKYIGDAIELYGSKVDVLIAQHHWPTWGRERVLELLSIHRDLYKFIHDQTLRGINNGQKPSEVAEALALPEELSSQWSCRGYYGTVNHNSKAVYQRYLSWYDGNPANLHALPAVESAKKTVDYMGGADAILARAADDFEKGEFRWTAEVLSKLVFAEPSNREARYLLADTFEQLGYQAESATWRNAYLYGAQELRHGVMEMTISRTLGPDLMQAMTVSTMLDFLGVRLIPERVAGEAYVINLKISDRSEELALTLSRGCLTHLVNKSDPGAVATMTLTHEAIANIAVGVSTLDGEEVAIDGDREKVEALFAALDDFNPMFNVVTPLEAS</sequence>
<dbReference type="Gene3D" id="3.30.1050.10">
    <property type="entry name" value="SCP2 sterol-binding domain"/>
    <property type="match status" value="1"/>
</dbReference>
<dbReference type="InterPro" id="IPR001279">
    <property type="entry name" value="Metallo-B-lactamas"/>
</dbReference>
<protein>
    <recommendedName>
        <fullName evidence="7">Linear primary-alkylsulfatase</fullName>
        <ecNumber evidence="6">3.1.6.21</ecNumber>
    </recommendedName>
    <alternativeName>
        <fullName evidence="8">Type III linear primary-alkylsulfatase</fullName>
    </alternativeName>
</protein>
<dbReference type="Gene3D" id="3.60.15.30">
    <property type="entry name" value="Metallo-beta-lactamase domain"/>
    <property type="match status" value="1"/>
</dbReference>
<keyword evidence="2" id="KW-0479">Metal-binding</keyword>
<dbReference type="Gene3D" id="1.25.40.880">
    <property type="entry name" value="Alkyl sulfatase, dimerisation domain"/>
    <property type="match status" value="1"/>
</dbReference>
<proteinExistence type="inferred from homology"/>
<dbReference type="GO" id="GO:0046983">
    <property type="term" value="F:protein dimerization activity"/>
    <property type="evidence" value="ECO:0007669"/>
    <property type="project" value="InterPro"/>
</dbReference>
<evidence type="ECO:0000256" key="8">
    <source>
        <dbReference type="ARBA" id="ARBA00075789"/>
    </source>
</evidence>
<evidence type="ECO:0000259" key="10">
    <source>
        <dbReference type="SMART" id="SM00849"/>
    </source>
</evidence>
<dbReference type="InterPro" id="IPR038536">
    <property type="entry name" value="Alkyl/aryl-sulf_dimr_sf"/>
</dbReference>
<dbReference type="AlphaFoldDB" id="A0A2G1QJ68"/>
<evidence type="ECO:0000256" key="1">
    <source>
        <dbReference type="ARBA" id="ARBA00001947"/>
    </source>
</evidence>
<dbReference type="InterPro" id="IPR036527">
    <property type="entry name" value="SCP2_sterol-bd_dom_sf"/>
</dbReference>
<evidence type="ECO:0000256" key="6">
    <source>
        <dbReference type="ARBA" id="ARBA00066568"/>
    </source>
</evidence>
<dbReference type="Proteomes" id="UP000221168">
    <property type="component" value="Unassembled WGS sequence"/>
</dbReference>
<dbReference type="PANTHER" id="PTHR43223">
    <property type="entry name" value="ALKYL/ARYL-SULFATASE"/>
    <property type="match status" value="1"/>
</dbReference>
<feature type="region of interest" description="Disordered" evidence="9">
    <location>
        <begin position="34"/>
        <end position="54"/>
    </location>
</feature>
<evidence type="ECO:0000256" key="4">
    <source>
        <dbReference type="ARBA" id="ARBA00022833"/>
    </source>
</evidence>
<dbReference type="InterPro" id="IPR044097">
    <property type="entry name" value="Bds1/SdsA1_MBL-fold"/>
</dbReference>
<evidence type="ECO:0000256" key="7">
    <source>
        <dbReference type="ARBA" id="ARBA00068034"/>
    </source>
</evidence>
<dbReference type="SUPFAM" id="SSF55718">
    <property type="entry name" value="SCP-like"/>
    <property type="match status" value="1"/>
</dbReference>
<name>A0A2G1QJ68_9HYPH</name>
<dbReference type="InterPro" id="IPR029228">
    <property type="entry name" value="Alkyl_sulf_dimr"/>
</dbReference>
<evidence type="ECO:0000256" key="3">
    <source>
        <dbReference type="ARBA" id="ARBA00022801"/>
    </source>
</evidence>
<evidence type="ECO:0000313" key="11">
    <source>
        <dbReference type="EMBL" id="PHP65258.1"/>
    </source>
</evidence>
<keyword evidence="12" id="KW-1185">Reference proteome</keyword>
<dbReference type="GO" id="GO:0018741">
    <property type="term" value="F:linear primary-alkylsulfatase activity"/>
    <property type="evidence" value="ECO:0007669"/>
    <property type="project" value="UniProtKB-EC"/>
</dbReference>
<dbReference type="GO" id="GO:0018909">
    <property type="term" value="P:dodecyl sulfate metabolic process"/>
    <property type="evidence" value="ECO:0007669"/>
    <property type="project" value="InterPro"/>
</dbReference>
<keyword evidence="3" id="KW-0378">Hydrolase</keyword>
<dbReference type="SMART" id="SM00849">
    <property type="entry name" value="Lactamase_B"/>
    <property type="match status" value="1"/>
</dbReference>
<dbReference type="EC" id="3.1.6.21" evidence="6"/>
<accession>A0A2G1QJ68</accession>
<keyword evidence="4" id="KW-0862">Zinc</keyword>
<gene>
    <name evidence="11" type="ORF">CSC94_20355</name>
</gene>
<dbReference type="EMBL" id="PDVP01000017">
    <property type="protein sequence ID" value="PHP65258.1"/>
    <property type="molecule type" value="Genomic_DNA"/>
</dbReference>
<dbReference type="InterPro" id="IPR029229">
    <property type="entry name" value="Alkyl_sulf_C"/>
</dbReference>
<comment type="cofactor">
    <cofactor evidence="1">
        <name>Zn(2+)</name>
        <dbReference type="ChEBI" id="CHEBI:29105"/>
    </cofactor>
</comment>
<dbReference type="SUPFAM" id="SSF56281">
    <property type="entry name" value="Metallo-hydrolase/oxidoreductase"/>
    <property type="match status" value="1"/>
</dbReference>
<reference evidence="11 12" key="1">
    <citation type="submission" date="2017-10" db="EMBL/GenBank/DDBJ databases">
        <title>Sedimentibacterium mangrovi gen. nov., sp. nov., a novel member of family Phyllobacteriacea isolated from mangrove sediment.</title>
        <authorList>
            <person name="Liao H."/>
            <person name="Tian Y."/>
        </authorList>
    </citation>
    <scope>NUCLEOTIDE SEQUENCE [LARGE SCALE GENOMIC DNA]</scope>
    <source>
        <strain evidence="11 12">X9-2-2</strain>
    </source>
</reference>
<evidence type="ECO:0000313" key="12">
    <source>
        <dbReference type="Proteomes" id="UP000221168"/>
    </source>
</evidence>
<comment type="caution">
    <text evidence="11">The sequence shown here is derived from an EMBL/GenBank/DDBJ whole genome shotgun (WGS) entry which is preliminary data.</text>
</comment>
<feature type="domain" description="Metallo-beta-lactamase" evidence="10">
    <location>
        <begin position="218"/>
        <end position="440"/>
    </location>
</feature>
<evidence type="ECO:0000256" key="5">
    <source>
        <dbReference type="ARBA" id="ARBA00033751"/>
    </source>
</evidence>
<dbReference type="GO" id="GO:0046872">
    <property type="term" value="F:metal ion binding"/>
    <property type="evidence" value="ECO:0007669"/>
    <property type="project" value="UniProtKB-KW"/>
</dbReference>
<evidence type="ECO:0000256" key="2">
    <source>
        <dbReference type="ARBA" id="ARBA00022723"/>
    </source>
</evidence>